<dbReference type="Proteomes" id="UP001515500">
    <property type="component" value="Chromosome 1"/>
</dbReference>
<evidence type="ECO:0000313" key="1">
    <source>
        <dbReference type="Proteomes" id="UP001515500"/>
    </source>
</evidence>
<dbReference type="RefSeq" id="XP_039137808.1">
    <property type="nucleotide sequence ID" value="XM_039281874.1"/>
</dbReference>
<dbReference type="GeneID" id="120265735"/>
<accession>A0AB40CHT2</accession>
<sequence>MGGLCCILRRGRSIGRSSGCWFDGELTSMPDIGGEARFNHSSTKSSQILHAFTPSWTGKPGFSKKQADLFFPPDFADNFPIGKQKLQQLVGCMLLKEEGRLFLDN</sequence>
<dbReference type="GO" id="GO:0006886">
    <property type="term" value="P:intracellular protein transport"/>
    <property type="evidence" value="ECO:0007669"/>
    <property type="project" value="InterPro"/>
</dbReference>
<proteinExistence type="predicted"/>
<reference evidence="1" key="1">
    <citation type="submission" date="2025-05" db="UniProtKB">
        <authorList>
            <consortium name="RefSeq"/>
        </authorList>
    </citation>
    <scope>NUCLEOTIDE SEQUENCE [LARGE SCALE GENOMIC DNA]</scope>
</reference>
<dbReference type="InterPro" id="IPR016025">
    <property type="entry name" value="Clathrin_H-chain_N"/>
</dbReference>
<keyword evidence="1" id="KW-1185">Reference proteome</keyword>
<dbReference type="AlphaFoldDB" id="A0AB40CHT2"/>
<dbReference type="SUPFAM" id="SSF50989">
    <property type="entry name" value="Clathrin heavy-chain terminal domain"/>
    <property type="match status" value="1"/>
</dbReference>
<gene>
    <name evidence="2" type="primary">LOC120265735</name>
</gene>
<reference evidence="2" key="2">
    <citation type="submission" date="2025-08" db="UniProtKB">
        <authorList>
            <consortium name="RefSeq"/>
        </authorList>
    </citation>
    <scope>IDENTIFICATION</scope>
</reference>
<dbReference type="GO" id="GO:0016192">
    <property type="term" value="P:vesicle-mediated transport"/>
    <property type="evidence" value="ECO:0007669"/>
    <property type="project" value="InterPro"/>
</dbReference>
<protein>
    <submittedName>
        <fullName evidence="2">Uncharacterized protein LOC120265735 isoform X2</fullName>
    </submittedName>
</protein>
<dbReference type="GO" id="GO:0030130">
    <property type="term" value="C:clathrin coat of trans-Golgi network vesicle"/>
    <property type="evidence" value="ECO:0007669"/>
    <property type="project" value="InterPro"/>
</dbReference>
<dbReference type="GO" id="GO:0030132">
    <property type="term" value="C:clathrin coat of coated pit"/>
    <property type="evidence" value="ECO:0007669"/>
    <property type="project" value="InterPro"/>
</dbReference>
<evidence type="ECO:0000313" key="2">
    <source>
        <dbReference type="RefSeq" id="XP_039137808.1"/>
    </source>
</evidence>
<organism evidence="1 2">
    <name type="scientific">Dioscorea cayennensis subsp. rotundata</name>
    <name type="common">White Guinea yam</name>
    <name type="synonym">Dioscorea rotundata</name>
    <dbReference type="NCBI Taxonomy" id="55577"/>
    <lineage>
        <taxon>Eukaryota</taxon>
        <taxon>Viridiplantae</taxon>
        <taxon>Streptophyta</taxon>
        <taxon>Embryophyta</taxon>
        <taxon>Tracheophyta</taxon>
        <taxon>Spermatophyta</taxon>
        <taxon>Magnoliopsida</taxon>
        <taxon>Liliopsida</taxon>
        <taxon>Dioscoreales</taxon>
        <taxon>Dioscoreaceae</taxon>
        <taxon>Dioscorea</taxon>
    </lineage>
</organism>
<dbReference type="GO" id="GO:0005198">
    <property type="term" value="F:structural molecule activity"/>
    <property type="evidence" value="ECO:0007669"/>
    <property type="project" value="InterPro"/>
</dbReference>
<name>A0AB40CHT2_DIOCR</name>